<dbReference type="EMBL" id="JANEYF010001811">
    <property type="protein sequence ID" value="KAJ8956576.1"/>
    <property type="molecule type" value="Genomic_DNA"/>
</dbReference>
<evidence type="ECO:0000256" key="9">
    <source>
        <dbReference type="ARBA" id="ARBA00023163"/>
    </source>
</evidence>
<keyword evidence="15" id="KW-1185">Reference proteome</keyword>
<keyword evidence="9" id="KW-0804">Transcription</keyword>
<feature type="domain" description="C2H2-type" evidence="13">
    <location>
        <begin position="192"/>
        <end position="219"/>
    </location>
</feature>
<dbReference type="InterPro" id="IPR036236">
    <property type="entry name" value="Znf_C2H2_sf"/>
</dbReference>
<dbReference type="Pfam" id="PF00096">
    <property type="entry name" value="zf-C2H2"/>
    <property type="match status" value="3"/>
</dbReference>
<evidence type="ECO:0000256" key="8">
    <source>
        <dbReference type="ARBA" id="ARBA00023125"/>
    </source>
</evidence>
<dbReference type="FunFam" id="3.30.160.60:FF:000100">
    <property type="entry name" value="Zinc finger 45-like"/>
    <property type="match status" value="1"/>
</dbReference>
<comment type="subcellular location">
    <subcellularLocation>
        <location evidence="1">Nucleus</location>
    </subcellularLocation>
</comment>
<evidence type="ECO:0000313" key="14">
    <source>
        <dbReference type="EMBL" id="KAJ8956576.1"/>
    </source>
</evidence>
<proteinExistence type="inferred from homology"/>
<reference evidence="14" key="1">
    <citation type="journal article" date="2023" name="Insect Mol. Biol.">
        <title>Genome sequencing provides insights into the evolution of gene families encoding plant cell wall-degrading enzymes in longhorned beetles.</title>
        <authorList>
            <person name="Shin N.R."/>
            <person name="Okamura Y."/>
            <person name="Kirsch R."/>
            <person name="Pauchet Y."/>
        </authorList>
    </citation>
    <scope>NUCLEOTIDE SEQUENCE</scope>
    <source>
        <strain evidence="14">RBIC_L_NR</strain>
    </source>
</reference>
<sequence length="252" mass="29309">MSFTSVYQCDICLKNNSVGLISLVNHEKVLALKLIKSRKNYILLLREPPYACTSCFKKLFVLRVYIQRILKSRKLNGKMQQPSVPISKENEEEKSETPKEEEQCVNDYTCQCTNCQNKYGSLPLLLQVIEQESREKTESSAVLEPQPSTSSSQDTDYKAPKKSLVCQYCNKSFSHKGDYNKHLRKHTKEQPFTCPVCKRKFAHTSNLQRHYRLHSGHRPFVCENCNKRFSRKDKLECHMKSKFCKSTNVPKK</sequence>
<evidence type="ECO:0000256" key="3">
    <source>
        <dbReference type="ARBA" id="ARBA00022723"/>
    </source>
</evidence>
<dbReference type="Proteomes" id="UP001162156">
    <property type="component" value="Unassembled WGS sequence"/>
</dbReference>
<keyword evidence="3" id="KW-0479">Metal-binding</keyword>
<name>A0AAV8YZE5_9CUCU</name>
<feature type="domain" description="C2H2-type" evidence="13">
    <location>
        <begin position="220"/>
        <end position="250"/>
    </location>
</feature>
<gene>
    <name evidence="14" type="ORF">NQ314_006703</name>
</gene>
<dbReference type="SUPFAM" id="SSF57667">
    <property type="entry name" value="beta-beta-alpha zinc fingers"/>
    <property type="match status" value="2"/>
</dbReference>
<dbReference type="PROSITE" id="PS50157">
    <property type="entry name" value="ZINC_FINGER_C2H2_2"/>
    <property type="match status" value="3"/>
</dbReference>
<evidence type="ECO:0000256" key="4">
    <source>
        <dbReference type="ARBA" id="ARBA00022737"/>
    </source>
</evidence>
<dbReference type="GO" id="GO:0008270">
    <property type="term" value="F:zinc ion binding"/>
    <property type="evidence" value="ECO:0007669"/>
    <property type="project" value="UniProtKB-KW"/>
</dbReference>
<dbReference type="GO" id="GO:0003677">
    <property type="term" value="F:DNA binding"/>
    <property type="evidence" value="ECO:0007669"/>
    <property type="project" value="UniProtKB-KW"/>
</dbReference>
<feature type="domain" description="C2H2-type" evidence="13">
    <location>
        <begin position="164"/>
        <end position="191"/>
    </location>
</feature>
<evidence type="ECO:0000256" key="10">
    <source>
        <dbReference type="ARBA" id="ARBA00023242"/>
    </source>
</evidence>
<protein>
    <recommendedName>
        <fullName evidence="13">C2H2-type domain-containing protein</fullName>
    </recommendedName>
</protein>
<dbReference type="PROSITE" id="PS00028">
    <property type="entry name" value="ZINC_FINGER_C2H2_1"/>
    <property type="match status" value="2"/>
</dbReference>
<feature type="region of interest" description="Disordered" evidence="12">
    <location>
        <begin position="80"/>
        <end position="100"/>
    </location>
</feature>
<comment type="similarity">
    <text evidence="2">Belongs to the krueppel C2H2-type zinc-finger protein family.</text>
</comment>
<keyword evidence="10" id="KW-0539">Nucleus</keyword>
<evidence type="ECO:0000256" key="6">
    <source>
        <dbReference type="ARBA" id="ARBA00022833"/>
    </source>
</evidence>
<feature type="compositionally biased region" description="Basic and acidic residues" evidence="12">
    <location>
        <begin position="88"/>
        <end position="100"/>
    </location>
</feature>
<dbReference type="AlphaFoldDB" id="A0AAV8YZE5"/>
<evidence type="ECO:0000256" key="12">
    <source>
        <dbReference type="SAM" id="MobiDB-lite"/>
    </source>
</evidence>
<evidence type="ECO:0000256" key="5">
    <source>
        <dbReference type="ARBA" id="ARBA00022771"/>
    </source>
</evidence>
<dbReference type="GO" id="GO:0005634">
    <property type="term" value="C:nucleus"/>
    <property type="evidence" value="ECO:0007669"/>
    <property type="project" value="UniProtKB-SubCell"/>
</dbReference>
<dbReference type="PANTHER" id="PTHR24394:SF48">
    <property type="entry name" value="ZINC FINGER PROTEIN 771"/>
    <property type="match status" value="1"/>
</dbReference>
<dbReference type="PANTHER" id="PTHR24394">
    <property type="entry name" value="ZINC FINGER PROTEIN"/>
    <property type="match status" value="1"/>
</dbReference>
<evidence type="ECO:0000259" key="13">
    <source>
        <dbReference type="PROSITE" id="PS50157"/>
    </source>
</evidence>
<keyword evidence="8" id="KW-0238">DNA-binding</keyword>
<organism evidence="14 15">
    <name type="scientific">Rhamnusium bicolor</name>
    <dbReference type="NCBI Taxonomy" id="1586634"/>
    <lineage>
        <taxon>Eukaryota</taxon>
        <taxon>Metazoa</taxon>
        <taxon>Ecdysozoa</taxon>
        <taxon>Arthropoda</taxon>
        <taxon>Hexapoda</taxon>
        <taxon>Insecta</taxon>
        <taxon>Pterygota</taxon>
        <taxon>Neoptera</taxon>
        <taxon>Endopterygota</taxon>
        <taxon>Coleoptera</taxon>
        <taxon>Polyphaga</taxon>
        <taxon>Cucujiformia</taxon>
        <taxon>Chrysomeloidea</taxon>
        <taxon>Cerambycidae</taxon>
        <taxon>Lepturinae</taxon>
        <taxon>Rhagiini</taxon>
        <taxon>Rhamnusium</taxon>
    </lineage>
</organism>
<dbReference type="InterPro" id="IPR013087">
    <property type="entry name" value="Znf_C2H2_type"/>
</dbReference>
<evidence type="ECO:0000313" key="15">
    <source>
        <dbReference type="Proteomes" id="UP001162156"/>
    </source>
</evidence>
<evidence type="ECO:0000256" key="11">
    <source>
        <dbReference type="PROSITE-ProRule" id="PRU00042"/>
    </source>
</evidence>
<keyword evidence="7" id="KW-0805">Transcription regulation</keyword>
<dbReference type="GO" id="GO:0000981">
    <property type="term" value="F:DNA-binding transcription factor activity, RNA polymerase II-specific"/>
    <property type="evidence" value="ECO:0007669"/>
    <property type="project" value="TreeGrafter"/>
</dbReference>
<feature type="region of interest" description="Disordered" evidence="12">
    <location>
        <begin position="136"/>
        <end position="158"/>
    </location>
</feature>
<keyword evidence="4" id="KW-0677">Repeat</keyword>
<comment type="caution">
    <text evidence="14">The sequence shown here is derived from an EMBL/GenBank/DDBJ whole genome shotgun (WGS) entry which is preliminary data.</text>
</comment>
<dbReference type="SMART" id="SM00355">
    <property type="entry name" value="ZnF_C2H2"/>
    <property type="match status" value="3"/>
</dbReference>
<dbReference type="FunFam" id="3.30.160.60:FF:001156">
    <property type="entry name" value="Zinc finger protein 407"/>
    <property type="match status" value="1"/>
</dbReference>
<accession>A0AAV8YZE5</accession>
<dbReference type="Gene3D" id="3.30.160.60">
    <property type="entry name" value="Classic Zinc Finger"/>
    <property type="match status" value="3"/>
</dbReference>
<evidence type="ECO:0000256" key="7">
    <source>
        <dbReference type="ARBA" id="ARBA00023015"/>
    </source>
</evidence>
<keyword evidence="6" id="KW-0862">Zinc</keyword>
<evidence type="ECO:0000256" key="2">
    <source>
        <dbReference type="ARBA" id="ARBA00006991"/>
    </source>
</evidence>
<keyword evidence="5 11" id="KW-0863">Zinc-finger</keyword>
<evidence type="ECO:0000256" key="1">
    <source>
        <dbReference type="ARBA" id="ARBA00004123"/>
    </source>
</evidence>